<name>A0A0A9HXN0_ARUDO</name>
<organism evidence="1">
    <name type="scientific">Arundo donax</name>
    <name type="common">Giant reed</name>
    <name type="synonym">Donax arundinaceus</name>
    <dbReference type="NCBI Taxonomy" id="35708"/>
    <lineage>
        <taxon>Eukaryota</taxon>
        <taxon>Viridiplantae</taxon>
        <taxon>Streptophyta</taxon>
        <taxon>Embryophyta</taxon>
        <taxon>Tracheophyta</taxon>
        <taxon>Spermatophyta</taxon>
        <taxon>Magnoliopsida</taxon>
        <taxon>Liliopsida</taxon>
        <taxon>Poales</taxon>
        <taxon>Poaceae</taxon>
        <taxon>PACMAD clade</taxon>
        <taxon>Arundinoideae</taxon>
        <taxon>Arundineae</taxon>
        <taxon>Arundo</taxon>
    </lineage>
</organism>
<proteinExistence type="predicted"/>
<dbReference type="AlphaFoldDB" id="A0A0A9HXN0"/>
<sequence length="17" mass="1763">METPRAMRTVSAASAPS</sequence>
<evidence type="ECO:0000313" key="1">
    <source>
        <dbReference type="EMBL" id="JAE39601.1"/>
    </source>
</evidence>
<reference evidence="1" key="2">
    <citation type="journal article" date="2015" name="Data Brief">
        <title>Shoot transcriptome of the giant reed, Arundo donax.</title>
        <authorList>
            <person name="Barrero R.A."/>
            <person name="Guerrero F.D."/>
            <person name="Moolhuijzen P."/>
            <person name="Goolsby J.A."/>
            <person name="Tidwell J."/>
            <person name="Bellgard S.E."/>
            <person name="Bellgard M.I."/>
        </authorList>
    </citation>
    <scope>NUCLEOTIDE SEQUENCE</scope>
    <source>
        <tissue evidence="1">Shoot tissue taken approximately 20 cm above the soil surface</tissue>
    </source>
</reference>
<accession>A0A0A9HXN0</accession>
<protein>
    <submittedName>
        <fullName evidence="1">Uncharacterized protein</fullName>
    </submittedName>
</protein>
<dbReference type="EMBL" id="GBRH01158295">
    <property type="protein sequence ID" value="JAE39601.1"/>
    <property type="molecule type" value="Transcribed_RNA"/>
</dbReference>
<reference evidence="1" key="1">
    <citation type="submission" date="2014-09" db="EMBL/GenBank/DDBJ databases">
        <authorList>
            <person name="Magalhaes I.L.F."/>
            <person name="Oliveira U."/>
            <person name="Santos F.R."/>
            <person name="Vidigal T.H.D.A."/>
            <person name="Brescovit A.D."/>
            <person name="Santos A.J."/>
        </authorList>
    </citation>
    <scope>NUCLEOTIDE SEQUENCE</scope>
    <source>
        <tissue evidence="1">Shoot tissue taken approximately 20 cm above the soil surface</tissue>
    </source>
</reference>